<reference evidence="2" key="1">
    <citation type="submission" date="2009-05" db="EMBL/GenBank/DDBJ databases">
        <title>The genome sequence of Ajellomyces capsulatus strain H143.</title>
        <authorList>
            <person name="Champion M."/>
            <person name="Cuomo C.A."/>
            <person name="Ma L.-J."/>
            <person name="Henn M.R."/>
            <person name="Sil A."/>
            <person name="Goldman B."/>
            <person name="Young S.K."/>
            <person name="Kodira C.D."/>
            <person name="Zeng Q."/>
            <person name="Koehrsen M."/>
            <person name="Alvarado L."/>
            <person name="Berlin A.M."/>
            <person name="Borenstein D."/>
            <person name="Chen Z."/>
            <person name="Engels R."/>
            <person name="Freedman E."/>
            <person name="Gellesch M."/>
            <person name="Goldberg J."/>
            <person name="Griggs A."/>
            <person name="Gujja S."/>
            <person name="Heiman D.I."/>
            <person name="Hepburn T.A."/>
            <person name="Howarth C."/>
            <person name="Jen D."/>
            <person name="Larson L."/>
            <person name="Lewis B."/>
            <person name="Mehta T."/>
            <person name="Park D."/>
            <person name="Pearson M."/>
            <person name="Roberts A."/>
            <person name="Saif S."/>
            <person name="Shea T.D."/>
            <person name="Shenoy N."/>
            <person name="Sisk P."/>
            <person name="Stolte C."/>
            <person name="Sykes S."/>
            <person name="Walk T."/>
            <person name="White J."/>
            <person name="Yandava C."/>
            <person name="Klein B."/>
            <person name="McEwen J.G."/>
            <person name="Puccia R."/>
            <person name="Goldman G.H."/>
            <person name="Felipe M.S."/>
            <person name="Nino-Vega G."/>
            <person name="San-Blas G."/>
            <person name="Taylor J.W."/>
            <person name="Mendoza L."/>
            <person name="Galagan J.E."/>
            <person name="Nusbaum C."/>
            <person name="Birren B.W."/>
        </authorList>
    </citation>
    <scope>NUCLEOTIDE SEQUENCE [LARGE SCALE GENOMIC DNA]</scope>
    <source>
        <strain evidence="2">H143</strain>
    </source>
</reference>
<organism evidence="1 2">
    <name type="scientific">Ajellomyces capsulatus (strain H143)</name>
    <name type="common">Darling's disease fungus</name>
    <name type="synonym">Histoplasma capsulatum</name>
    <dbReference type="NCBI Taxonomy" id="544712"/>
    <lineage>
        <taxon>Eukaryota</taxon>
        <taxon>Fungi</taxon>
        <taxon>Dikarya</taxon>
        <taxon>Ascomycota</taxon>
        <taxon>Pezizomycotina</taxon>
        <taxon>Eurotiomycetes</taxon>
        <taxon>Eurotiomycetidae</taxon>
        <taxon>Onygenales</taxon>
        <taxon>Ajellomycetaceae</taxon>
        <taxon>Histoplasma</taxon>
    </lineage>
</organism>
<accession>C6H3I7</accession>
<evidence type="ECO:0000313" key="1">
    <source>
        <dbReference type="EMBL" id="EER45661.1"/>
    </source>
</evidence>
<name>C6H3I7_AJECH</name>
<proteinExistence type="predicted"/>
<gene>
    <name evidence="1" type="ORF">HCDG_01240</name>
</gene>
<dbReference type="HOGENOM" id="CLU_2290820_0_0_1"/>
<protein>
    <submittedName>
        <fullName evidence="1">Uncharacterized protein</fullName>
    </submittedName>
</protein>
<dbReference type="VEuPathDB" id="FungiDB:HCDG_01240"/>
<evidence type="ECO:0000313" key="2">
    <source>
        <dbReference type="Proteomes" id="UP000002624"/>
    </source>
</evidence>
<dbReference type="EMBL" id="GG692419">
    <property type="protein sequence ID" value="EER45661.1"/>
    <property type="molecule type" value="Genomic_DNA"/>
</dbReference>
<dbReference type="AlphaFoldDB" id="C6H3I7"/>
<sequence>MISPQWFRTRYMDFDTLNNMRELDDDCCRKIRCKPVGKKDAWLLVSVFRGNLDSTSVIIPFFVITRTFGNPSLLLSRHGGTAILLLRPMLHLAEPDARSSS</sequence>
<dbReference type="Proteomes" id="UP000002624">
    <property type="component" value="Unassembled WGS sequence"/>
</dbReference>